<organism evidence="2 3">
    <name type="scientific">Pseudomonas kitaguniensis</name>
    <dbReference type="NCBI Taxonomy" id="2607908"/>
    <lineage>
        <taxon>Bacteria</taxon>
        <taxon>Pseudomonadati</taxon>
        <taxon>Pseudomonadota</taxon>
        <taxon>Gammaproteobacteria</taxon>
        <taxon>Pseudomonadales</taxon>
        <taxon>Pseudomonadaceae</taxon>
        <taxon>Pseudomonas</taxon>
    </lineage>
</organism>
<feature type="domain" description="Dermonecrotic toxin N-terminal" evidence="1">
    <location>
        <begin position="21"/>
        <end position="118"/>
    </location>
</feature>
<dbReference type="Proteomes" id="UP000325438">
    <property type="component" value="Unassembled WGS sequence"/>
</dbReference>
<dbReference type="EMBL" id="VUBA01000029">
    <property type="protein sequence ID" value="MPQ83331.1"/>
    <property type="molecule type" value="Genomic_DNA"/>
</dbReference>
<sequence>MQAAHQRGMDALNQLDKCFKDLKGAVEFAEPLLLAAMRKKFGREVDVKRVFFARKEFMPSDRSKVFGLEASGYCYYKGVSLIEAALQNFSADEALEPEDSPSSIITRYDFHQQSPPTTFNETASRCAKN</sequence>
<name>A0A5N7JPU7_9PSED</name>
<dbReference type="RefSeq" id="WP_152748804.1">
    <property type="nucleotide sequence ID" value="NZ_VUBA01000029.1"/>
</dbReference>
<gene>
    <name evidence="2" type="ORF">F0170_04605</name>
</gene>
<evidence type="ECO:0000313" key="3">
    <source>
        <dbReference type="Proteomes" id="UP000325438"/>
    </source>
</evidence>
<comment type="caution">
    <text evidence="2">The sequence shown here is derived from an EMBL/GenBank/DDBJ whole genome shotgun (WGS) entry which is preliminary data.</text>
</comment>
<dbReference type="AlphaFoldDB" id="A0A5N7JPU7"/>
<evidence type="ECO:0000259" key="1">
    <source>
        <dbReference type="Pfam" id="PF20178"/>
    </source>
</evidence>
<accession>A0A5N7JPU7</accession>
<evidence type="ECO:0000313" key="2">
    <source>
        <dbReference type="EMBL" id="MPQ83331.1"/>
    </source>
</evidence>
<dbReference type="Pfam" id="PF20178">
    <property type="entry name" value="ToxA_N"/>
    <property type="match status" value="1"/>
</dbReference>
<proteinExistence type="predicted"/>
<dbReference type="InterPro" id="IPR046673">
    <property type="entry name" value="ToxA_N"/>
</dbReference>
<protein>
    <recommendedName>
        <fullName evidence="1">Dermonecrotic toxin N-terminal domain-containing protein</fullName>
    </recommendedName>
</protein>
<reference evidence="2 3" key="1">
    <citation type="submission" date="2019-09" db="EMBL/GenBank/DDBJ databases">
        <title>The draft genomes of Allium pathogen Pseudomonas sp.</title>
        <authorList>
            <person name="Fujikawa T."/>
            <person name="Sawada H."/>
        </authorList>
    </citation>
    <scope>NUCLEOTIDE SEQUENCE [LARGE SCALE GENOMIC DNA]</scope>
    <source>
        <strain evidence="2 3">MAFF 730085</strain>
    </source>
</reference>